<dbReference type="AlphaFoldDB" id="A0A1I3BET5"/>
<keyword evidence="4 5" id="KW-0804">Transcription</keyword>
<dbReference type="GO" id="GO:0003677">
    <property type="term" value="F:DNA binding"/>
    <property type="evidence" value="ECO:0007669"/>
    <property type="project" value="UniProtKB-UniRule"/>
</dbReference>
<dbReference type="InterPro" id="IPR009907">
    <property type="entry name" value="RpoY"/>
</dbReference>
<keyword evidence="3 5" id="KW-0548">Nucleotidyltransferase</keyword>
<evidence type="ECO:0000256" key="3">
    <source>
        <dbReference type="ARBA" id="ARBA00022695"/>
    </source>
</evidence>
<dbReference type="Proteomes" id="UP000198668">
    <property type="component" value="Unassembled WGS sequence"/>
</dbReference>
<name>A0A1I3BET5_9LACT</name>
<protein>
    <recommendedName>
        <fullName evidence="5">DNA-directed RNA polymerase subunit epsilon</fullName>
        <shortName evidence="5">RNAP epsilon subunit</shortName>
        <ecNumber evidence="5">2.7.7.6</ecNumber>
    </recommendedName>
    <alternativeName>
        <fullName evidence="5">RNA polymerase epsilon subunit</fullName>
    </alternativeName>
    <alternativeName>
        <fullName evidence="5">Transcriptase subunit epsilon</fullName>
    </alternativeName>
</protein>
<keyword evidence="1 5" id="KW-0240">DNA-directed RNA polymerase</keyword>
<comment type="catalytic activity">
    <reaction evidence="5">
        <text>RNA(n) + a ribonucleoside 5'-triphosphate = RNA(n+1) + diphosphate</text>
        <dbReference type="Rhea" id="RHEA:21248"/>
        <dbReference type="Rhea" id="RHEA-COMP:14527"/>
        <dbReference type="Rhea" id="RHEA-COMP:17342"/>
        <dbReference type="ChEBI" id="CHEBI:33019"/>
        <dbReference type="ChEBI" id="CHEBI:61557"/>
        <dbReference type="ChEBI" id="CHEBI:140395"/>
        <dbReference type="EC" id="2.7.7.6"/>
    </reaction>
</comment>
<comment type="function">
    <text evidence="5">A non-essential component of RNA polymerase (RNAP).</text>
</comment>
<keyword evidence="2 5" id="KW-0808">Transferase</keyword>
<proteinExistence type="inferred from homology"/>
<dbReference type="GO" id="GO:0003899">
    <property type="term" value="F:DNA-directed RNA polymerase activity"/>
    <property type="evidence" value="ECO:0007669"/>
    <property type="project" value="UniProtKB-UniRule"/>
</dbReference>
<dbReference type="Gene3D" id="3.10.20.730">
    <property type="entry name" value="RNAP, epsilon subunit-like"/>
    <property type="match status" value="1"/>
</dbReference>
<dbReference type="EMBL" id="FOQE01000006">
    <property type="protein sequence ID" value="SFH60596.1"/>
    <property type="molecule type" value="Genomic_DNA"/>
</dbReference>
<dbReference type="GO" id="GO:0006351">
    <property type="term" value="P:DNA-templated transcription"/>
    <property type="evidence" value="ECO:0007669"/>
    <property type="project" value="UniProtKB-UniRule"/>
</dbReference>
<dbReference type="OrthoDB" id="2147503at2"/>
<evidence type="ECO:0000256" key="1">
    <source>
        <dbReference type="ARBA" id="ARBA00022478"/>
    </source>
</evidence>
<evidence type="ECO:0000256" key="5">
    <source>
        <dbReference type="HAMAP-Rule" id="MF_01553"/>
    </source>
</evidence>
<organism evidence="6 7">
    <name type="scientific">Pisciglobus halotolerans</name>
    <dbReference type="NCBI Taxonomy" id="745365"/>
    <lineage>
        <taxon>Bacteria</taxon>
        <taxon>Bacillati</taxon>
        <taxon>Bacillota</taxon>
        <taxon>Bacilli</taxon>
        <taxon>Lactobacillales</taxon>
        <taxon>Carnobacteriaceae</taxon>
    </lineage>
</organism>
<dbReference type="GO" id="GO:0000428">
    <property type="term" value="C:DNA-directed RNA polymerase complex"/>
    <property type="evidence" value="ECO:0007669"/>
    <property type="project" value="UniProtKB-KW"/>
</dbReference>
<comment type="subunit">
    <text evidence="5">RNAP is composed of a core of 2 alpha, a beta and a beta' subunit. The core is associated with a delta subunit, and at least one of epsilon or omega. When a sigma factor is associated with the core the holoenzyme is formed, which can initiate transcription.</text>
</comment>
<evidence type="ECO:0000313" key="7">
    <source>
        <dbReference type="Proteomes" id="UP000198668"/>
    </source>
</evidence>
<evidence type="ECO:0000256" key="4">
    <source>
        <dbReference type="ARBA" id="ARBA00023163"/>
    </source>
</evidence>
<dbReference type="EC" id="2.7.7.6" evidence="5"/>
<reference evidence="6 7" key="1">
    <citation type="submission" date="2016-10" db="EMBL/GenBank/DDBJ databases">
        <authorList>
            <person name="de Groot N.N."/>
        </authorList>
    </citation>
    <scope>NUCLEOTIDE SEQUENCE [LARGE SCALE GENOMIC DNA]</scope>
    <source>
        <strain evidence="6 7">DSM 27630</strain>
    </source>
</reference>
<accession>A0A1I3BET5</accession>
<dbReference type="RefSeq" id="WP_092091476.1">
    <property type="nucleotide sequence ID" value="NZ_FOQE01000006.1"/>
</dbReference>
<dbReference type="HAMAP" id="MF_01553">
    <property type="entry name" value="RNApol_bact_RpoY"/>
    <property type="match status" value="1"/>
</dbReference>
<comment type="similarity">
    <text evidence="5">Belongs to the RNA polymerase subunit epsilon family.</text>
</comment>
<evidence type="ECO:0000313" key="6">
    <source>
        <dbReference type="EMBL" id="SFH60596.1"/>
    </source>
</evidence>
<dbReference type="Pfam" id="PF07288">
    <property type="entry name" value="RpoY"/>
    <property type="match status" value="1"/>
</dbReference>
<evidence type="ECO:0000256" key="2">
    <source>
        <dbReference type="ARBA" id="ARBA00022679"/>
    </source>
</evidence>
<keyword evidence="7" id="KW-1185">Reference proteome</keyword>
<gene>
    <name evidence="5" type="primary">rpoY</name>
    <name evidence="6" type="ORF">SAMN04489868_10616</name>
</gene>
<dbReference type="NCBIfam" id="NF010188">
    <property type="entry name" value="PRK13667.1"/>
    <property type="match status" value="1"/>
</dbReference>
<sequence length="71" mass="8547">MIFKVTYQEDKISNPKREKTKALYIETESAVEARYLVEQNTPYNIEYVQLLDEKYLAYEQKSPDFKLTEFN</sequence>